<dbReference type="SUPFAM" id="SSF53649">
    <property type="entry name" value="Alkaline phosphatase-like"/>
    <property type="match status" value="1"/>
</dbReference>
<dbReference type="Gene3D" id="3.30.1360.180">
    <property type="match status" value="1"/>
</dbReference>
<keyword evidence="1" id="KW-0732">Signal</keyword>
<dbReference type="CDD" id="cd16018">
    <property type="entry name" value="Enpp"/>
    <property type="match status" value="1"/>
</dbReference>
<proteinExistence type="predicted"/>
<dbReference type="InterPro" id="IPR002591">
    <property type="entry name" value="Phosphodiest/P_Trfase"/>
</dbReference>
<dbReference type="Proteomes" id="UP000253606">
    <property type="component" value="Chromosome"/>
</dbReference>
<dbReference type="Gene3D" id="3.40.720.10">
    <property type="entry name" value="Alkaline Phosphatase, subunit A"/>
    <property type="match status" value="1"/>
</dbReference>
<dbReference type="RefSeq" id="WP_114206410.1">
    <property type="nucleotide sequence ID" value="NZ_CP030840.1"/>
</dbReference>
<dbReference type="EMBL" id="CP030840">
    <property type="protein sequence ID" value="AXC10861.1"/>
    <property type="molecule type" value="Genomic_DNA"/>
</dbReference>
<feature type="chain" id="PRO_5016402607" evidence="1">
    <location>
        <begin position="24"/>
        <end position="428"/>
    </location>
</feature>
<dbReference type="GO" id="GO:0017111">
    <property type="term" value="F:ribonucleoside triphosphate phosphatase activity"/>
    <property type="evidence" value="ECO:0007669"/>
    <property type="project" value="TreeGrafter"/>
</dbReference>
<protein>
    <submittedName>
        <fullName evidence="2">Alkaline phosphodiesterase I</fullName>
    </submittedName>
</protein>
<accession>A0A2Z5FVI5</accession>
<dbReference type="PANTHER" id="PTHR10151:SF120">
    <property type="entry name" value="BIS(5'-ADENOSYL)-TRIPHOSPHATASE"/>
    <property type="match status" value="1"/>
</dbReference>
<dbReference type="GO" id="GO:0047429">
    <property type="term" value="F:nucleoside triphosphate diphosphatase activity"/>
    <property type="evidence" value="ECO:0007669"/>
    <property type="project" value="TreeGrafter"/>
</dbReference>
<gene>
    <name evidence="2" type="ORF">ACPOL_1515</name>
</gene>
<dbReference type="Pfam" id="PF01663">
    <property type="entry name" value="Phosphodiest"/>
    <property type="match status" value="1"/>
</dbReference>
<evidence type="ECO:0000313" key="2">
    <source>
        <dbReference type="EMBL" id="AXC10861.1"/>
    </source>
</evidence>
<reference evidence="2 3" key="1">
    <citation type="journal article" date="2018" name="Front. Microbiol.">
        <title>Hydrolytic Capabilities as a Key to Environmental Success: Chitinolytic and Cellulolytic Acidobacteria From Acidic Sub-arctic Soils and Boreal Peatlands.</title>
        <authorList>
            <person name="Belova S.E."/>
            <person name="Ravin N.V."/>
            <person name="Pankratov T.A."/>
            <person name="Rakitin A.L."/>
            <person name="Ivanova A.A."/>
            <person name="Beletsky A.V."/>
            <person name="Mardanov A.V."/>
            <person name="Sinninghe Damste J.S."/>
            <person name="Dedysh S.N."/>
        </authorList>
    </citation>
    <scope>NUCLEOTIDE SEQUENCE [LARGE SCALE GENOMIC DNA]</scope>
    <source>
        <strain evidence="2 3">SBC82</strain>
    </source>
</reference>
<evidence type="ECO:0000256" key="1">
    <source>
        <dbReference type="SAM" id="SignalP"/>
    </source>
</evidence>
<dbReference type="PANTHER" id="PTHR10151">
    <property type="entry name" value="ECTONUCLEOTIDE PYROPHOSPHATASE/PHOSPHODIESTERASE"/>
    <property type="match status" value="1"/>
</dbReference>
<sequence>MAVILRHLRLLLLVAFSACLVHAQQIGPVLTGNNPSNSLASQAKHYVVMVSLDGFRYDYAKKYGAKHLLALAAEGASAPEGMVPAYPSITFPNHYTLVTGLYPEHHGIVANSFYDPGRKQRYSYTDPAAVTDGSWYGGTPLWVLAEQQGMRSACFFWPGSEAAIQGVRPSYYLKYDDRFPDEKRIDQVLAWLRLPPEQRPHFITLYYANTDHAGHSFGPDSLETREAVHQMDDLMGRLKAALDALHLPIDLIVVADHGMEKVESGWIDLDKYTDLTHFQVDGSLLYPDSEAEAQKAYDQLKKADSRFMVYRLAKVPAGLHFNENPREGDPVIVPTGPYLIRAHAPDSSKGERPPPIGMHGYDPAQMKSMRAIFYATGPDIRAGSTVKPFENVNVYPFVAHILGLDPPKVDGSLNVLSGILAEGVDAAP</sequence>
<evidence type="ECO:0000313" key="3">
    <source>
        <dbReference type="Proteomes" id="UP000253606"/>
    </source>
</evidence>
<dbReference type="OrthoDB" id="9779418at2"/>
<dbReference type="AlphaFoldDB" id="A0A2Z5FVI5"/>
<dbReference type="InterPro" id="IPR017850">
    <property type="entry name" value="Alkaline_phosphatase_core_sf"/>
</dbReference>
<keyword evidence="3" id="KW-1185">Reference proteome</keyword>
<name>A0A2Z5FVI5_9BACT</name>
<organism evidence="2 3">
    <name type="scientific">Acidisarcina polymorpha</name>
    <dbReference type="NCBI Taxonomy" id="2211140"/>
    <lineage>
        <taxon>Bacteria</taxon>
        <taxon>Pseudomonadati</taxon>
        <taxon>Acidobacteriota</taxon>
        <taxon>Terriglobia</taxon>
        <taxon>Terriglobales</taxon>
        <taxon>Acidobacteriaceae</taxon>
        <taxon>Acidisarcina</taxon>
    </lineage>
</organism>
<feature type="signal peptide" evidence="1">
    <location>
        <begin position="1"/>
        <end position="23"/>
    </location>
</feature>
<dbReference type="KEGG" id="abas:ACPOL_1515"/>
<dbReference type="GO" id="GO:0009141">
    <property type="term" value="P:nucleoside triphosphate metabolic process"/>
    <property type="evidence" value="ECO:0007669"/>
    <property type="project" value="TreeGrafter"/>
</dbReference>